<dbReference type="RefSeq" id="XP_075078054.1">
    <property type="nucleotide sequence ID" value="XM_075221953.1"/>
</dbReference>
<evidence type="ECO:0000313" key="1">
    <source>
        <dbReference type="Proteomes" id="UP000790787"/>
    </source>
</evidence>
<keyword evidence="1" id="KW-1185">Reference proteome</keyword>
<reference evidence="2" key="2">
    <citation type="submission" date="2025-08" db="UniProtKB">
        <authorList>
            <consortium name="RefSeq"/>
        </authorList>
    </citation>
    <scope>IDENTIFICATION</scope>
    <source>
        <tissue evidence="2">Leaf</tissue>
    </source>
</reference>
<accession>A0AC58RZN0</accession>
<evidence type="ECO:0000313" key="2">
    <source>
        <dbReference type="RefSeq" id="XP_075078054.1"/>
    </source>
</evidence>
<gene>
    <name evidence="2" type="primary">LOC142164272</name>
</gene>
<organism evidence="1 2">
    <name type="scientific">Nicotiana tabacum</name>
    <name type="common">Common tobacco</name>
    <dbReference type="NCBI Taxonomy" id="4097"/>
    <lineage>
        <taxon>Eukaryota</taxon>
        <taxon>Viridiplantae</taxon>
        <taxon>Streptophyta</taxon>
        <taxon>Embryophyta</taxon>
        <taxon>Tracheophyta</taxon>
        <taxon>Spermatophyta</taxon>
        <taxon>Magnoliopsida</taxon>
        <taxon>eudicotyledons</taxon>
        <taxon>Gunneridae</taxon>
        <taxon>Pentapetalae</taxon>
        <taxon>asterids</taxon>
        <taxon>lamiids</taxon>
        <taxon>Solanales</taxon>
        <taxon>Solanaceae</taxon>
        <taxon>Nicotianoideae</taxon>
        <taxon>Nicotianeae</taxon>
        <taxon>Nicotiana</taxon>
    </lineage>
</organism>
<sequence length="432" mass="48889">MARIVTSSENHSQNDIKQSEVVVVMVPFPAQGHLNQLHLSRLVLSYNIPIYYLGFSTNISQAKDRVHGWDPLTTPNIHFQEFPTLSSYYAIPPCSDHNSSEASSKVIVSVLDASLELREPFQYQMPIEAYCFHAVSAFATSSMYWQTTQKCLHLPAFLGKFIERLLLPSGAEFFHGLPSLQNSFTPEFLDFVGRQYNKHSSFCSGNLYDTRKVVEGPYLEVLAKFHRLLRRGKQWAIGSFNPATVPESKPSNNPRHKCLKWLGKQEANLVLLVSFGTTVRDALLPKGEQVQIPNDYQERVEGRGVIVKDWAPQLEILRYSSTGGFISHCGWNSCIESITMGVPFATWPMLFDQPRNAVLVTKVLNIGIALKDWERRDELITSTTIEAAIRKLMASPNGNEMRMRARELGKKVRQSVTDGGDSKREMDSFIHY</sequence>
<protein>
    <submittedName>
        <fullName evidence="2">Zeatin O-glucosyltransferase-like</fullName>
    </submittedName>
</protein>
<reference evidence="1" key="1">
    <citation type="journal article" date="2014" name="Nat. Commun.">
        <title>The tobacco genome sequence and its comparison with those of tomato and potato.</title>
        <authorList>
            <person name="Sierro N."/>
            <person name="Battey J.N."/>
            <person name="Ouadi S."/>
            <person name="Bakaher N."/>
            <person name="Bovet L."/>
            <person name="Willig A."/>
            <person name="Goepfert S."/>
            <person name="Peitsch M.C."/>
            <person name="Ivanov N.V."/>
        </authorList>
    </citation>
    <scope>NUCLEOTIDE SEQUENCE [LARGE SCALE GENOMIC DNA]</scope>
</reference>
<proteinExistence type="predicted"/>
<dbReference type="Proteomes" id="UP000790787">
    <property type="component" value="Chromosome 9"/>
</dbReference>
<name>A0AC58RZN0_TOBAC</name>